<evidence type="ECO:0000259" key="10">
    <source>
        <dbReference type="PROSITE" id="PS50110"/>
    </source>
</evidence>
<evidence type="ECO:0000313" key="12">
    <source>
        <dbReference type="EMBL" id="MBK9297041.1"/>
    </source>
</evidence>
<dbReference type="PANTHER" id="PTHR48111">
    <property type="entry name" value="REGULATOR OF RPOS"/>
    <property type="match status" value="1"/>
</dbReference>
<dbReference type="CDD" id="cd17620">
    <property type="entry name" value="REC_OmpR_KdpE-like"/>
    <property type="match status" value="1"/>
</dbReference>
<evidence type="ECO:0000256" key="6">
    <source>
        <dbReference type="ARBA" id="ARBA00023125"/>
    </source>
</evidence>
<dbReference type="GO" id="GO:0042802">
    <property type="term" value="F:identical protein binding"/>
    <property type="evidence" value="ECO:0007669"/>
    <property type="project" value="UniProtKB-ARBA"/>
</dbReference>
<dbReference type="Gene3D" id="6.10.250.690">
    <property type="match status" value="1"/>
</dbReference>
<dbReference type="Gene3D" id="3.40.50.2300">
    <property type="match status" value="1"/>
</dbReference>
<evidence type="ECO:0000313" key="13">
    <source>
        <dbReference type="Proteomes" id="UP000727993"/>
    </source>
</evidence>
<evidence type="ECO:0000256" key="4">
    <source>
        <dbReference type="ARBA" id="ARBA00023012"/>
    </source>
</evidence>
<dbReference type="PROSITE" id="PS50110">
    <property type="entry name" value="RESPONSE_REGULATORY"/>
    <property type="match status" value="1"/>
</dbReference>
<reference evidence="12 13" key="1">
    <citation type="submission" date="2020-10" db="EMBL/GenBank/DDBJ databases">
        <title>Connecting structure to function with the recovery of over 1000 high-quality activated sludge metagenome-assembled genomes encoding full-length rRNA genes using long-read sequencing.</title>
        <authorList>
            <person name="Singleton C.M."/>
            <person name="Petriglieri F."/>
            <person name="Kristensen J.M."/>
            <person name="Kirkegaard R.H."/>
            <person name="Michaelsen T.Y."/>
            <person name="Andersen M.H."/>
            <person name="Karst S.M."/>
            <person name="Dueholm M.S."/>
            <person name="Nielsen P.H."/>
            <person name="Albertsen M."/>
        </authorList>
    </citation>
    <scope>NUCLEOTIDE SEQUENCE [LARGE SCALE GENOMIC DNA]</scope>
    <source>
        <strain evidence="12">Lyne_18-Q3-R50-59_MAXAC.006</strain>
    </source>
</reference>
<dbReference type="GO" id="GO:0005829">
    <property type="term" value="C:cytosol"/>
    <property type="evidence" value="ECO:0007669"/>
    <property type="project" value="TreeGrafter"/>
</dbReference>
<accession>A0A936TCZ3</accession>
<sequence>MTTVLVVDDEPQIRRALATNLRAREFEVVLAESGRGALQLAADRHPDLVLLDIGLPDLTGIEVIHGLRGWTEVPIIMLTVRSEEADKVEALDAGADDFVTKPFGMNELLARMRAALRRTASGGEAVPVVAVGQLRIDLADKRVERSGQAVHLTPTEWELVEHLVRHGDRLVTQRQLLTAVWGQNFDDESGYLRVHMANLRRKLEADPSHPRHFKTEPGMGYRFLTDGDDQR</sequence>
<dbReference type="GO" id="GO:0032993">
    <property type="term" value="C:protein-DNA complex"/>
    <property type="evidence" value="ECO:0007669"/>
    <property type="project" value="TreeGrafter"/>
</dbReference>
<dbReference type="FunFam" id="3.40.50.2300:FF:000021">
    <property type="entry name" value="Two-component system response regulator KdpE"/>
    <property type="match status" value="1"/>
</dbReference>
<dbReference type="Pfam" id="PF00486">
    <property type="entry name" value="Trans_reg_C"/>
    <property type="match status" value="1"/>
</dbReference>
<keyword evidence="2" id="KW-0963">Cytoplasm</keyword>
<dbReference type="EMBL" id="JADJZA010000006">
    <property type="protein sequence ID" value="MBK9297041.1"/>
    <property type="molecule type" value="Genomic_DNA"/>
</dbReference>
<dbReference type="Gene3D" id="1.10.10.10">
    <property type="entry name" value="Winged helix-like DNA-binding domain superfamily/Winged helix DNA-binding domain"/>
    <property type="match status" value="1"/>
</dbReference>
<keyword evidence="3 8" id="KW-0597">Phosphoprotein</keyword>
<evidence type="ECO:0000256" key="3">
    <source>
        <dbReference type="ARBA" id="ARBA00022553"/>
    </source>
</evidence>
<evidence type="ECO:0000256" key="7">
    <source>
        <dbReference type="ARBA" id="ARBA00023163"/>
    </source>
</evidence>
<dbReference type="SMART" id="SM00448">
    <property type="entry name" value="REC"/>
    <property type="match status" value="1"/>
</dbReference>
<protein>
    <submittedName>
        <fullName evidence="12">Response regulator</fullName>
    </submittedName>
</protein>
<gene>
    <name evidence="12" type="ORF">IPN02_09435</name>
</gene>
<dbReference type="PANTHER" id="PTHR48111:SF50">
    <property type="entry name" value="KDP OPERON TRANSCRIPTIONAL REGULATORY PROTEIN KDPE"/>
    <property type="match status" value="1"/>
</dbReference>
<dbReference type="SUPFAM" id="SSF52172">
    <property type="entry name" value="CheY-like"/>
    <property type="match status" value="1"/>
</dbReference>
<feature type="DNA-binding region" description="OmpR/PhoB-type" evidence="9">
    <location>
        <begin position="126"/>
        <end position="225"/>
    </location>
</feature>
<dbReference type="AlphaFoldDB" id="A0A936TCZ3"/>
<organism evidence="12 13">
    <name type="scientific">Candidatus Neomicrothrix subdominans</name>
    <dbReference type="NCBI Taxonomy" id="2954438"/>
    <lineage>
        <taxon>Bacteria</taxon>
        <taxon>Bacillati</taxon>
        <taxon>Actinomycetota</taxon>
        <taxon>Acidimicrobiia</taxon>
        <taxon>Acidimicrobiales</taxon>
        <taxon>Microthrixaceae</taxon>
        <taxon>Candidatus Neomicrothrix</taxon>
    </lineage>
</organism>
<evidence type="ECO:0000256" key="9">
    <source>
        <dbReference type="PROSITE-ProRule" id="PRU01091"/>
    </source>
</evidence>
<evidence type="ECO:0000256" key="1">
    <source>
        <dbReference type="ARBA" id="ARBA00004496"/>
    </source>
</evidence>
<dbReference type="InterPro" id="IPR011006">
    <property type="entry name" value="CheY-like_superfamily"/>
</dbReference>
<keyword evidence="4" id="KW-0902">Two-component regulatory system</keyword>
<evidence type="ECO:0000256" key="2">
    <source>
        <dbReference type="ARBA" id="ARBA00022490"/>
    </source>
</evidence>
<dbReference type="GO" id="GO:0000987">
    <property type="term" value="F:cis-regulatory region sequence-specific DNA binding"/>
    <property type="evidence" value="ECO:0007669"/>
    <property type="project" value="UniProtKB-ARBA"/>
</dbReference>
<dbReference type="InterPro" id="IPR036388">
    <property type="entry name" value="WH-like_DNA-bd_sf"/>
</dbReference>
<keyword evidence="5" id="KW-0805">Transcription regulation</keyword>
<dbReference type="GO" id="GO:0045893">
    <property type="term" value="P:positive regulation of DNA-templated transcription"/>
    <property type="evidence" value="ECO:0007669"/>
    <property type="project" value="UniProtKB-ARBA"/>
</dbReference>
<dbReference type="Pfam" id="PF00072">
    <property type="entry name" value="Response_reg"/>
    <property type="match status" value="1"/>
</dbReference>
<comment type="subcellular location">
    <subcellularLocation>
        <location evidence="1">Cytoplasm</location>
    </subcellularLocation>
</comment>
<feature type="domain" description="OmpR/PhoB-type" evidence="11">
    <location>
        <begin position="126"/>
        <end position="225"/>
    </location>
</feature>
<evidence type="ECO:0000256" key="8">
    <source>
        <dbReference type="PROSITE-ProRule" id="PRU00169"/>
    </source>
</evidence>
<feature type="modified residue" description="4-aspartylphosphate" evidence="8">
    <location>
        <position position="52"/>
    </location>
</feature>
<name>A0A936TCZ3_9ACTN</name>
<dbReference type="InterPro" id="IPR001867">
    <property type="entry name" value="OmpR/PhoB-type_DNA-bd"/>
</dbReference>
<proteinExistence type="predicted"/>
<evidence type="ECO:0000259" key="11">
    <source>
        <dbReference type="PROSITE" id="PS51755"/>
    </source>
</evidence>
<dbReference type="GO" id="GO:0000156">
    <property type="term" value="F:phosphorelay response regulator activity"/>
    <property type="evidence" value="ECO:0007669"/>
    <property type="project" value="TreeGrafter"/>
</dbReference>
<dbReference type="Proteomes" id="UP000727993">
    <property type="component" value="Unassembled WGS sequence"/>
</dbReference>
<dbReference type="CDD" id="cd00383">
    <property type="entry name" value="trans_reg_C"/>
    <property type="match status" value="1"/>
</dbReference>
<evidence type="ECO:0000256" key="5">
    <source>
        <dbReference type="ARBA" id="ARBA00023015"/>
    </source>
</evidence>
<keyword evidence="6 9" id="KW-0238">DNA-binding</keyword>
<comment type="caution">
    <text evidence="12">The sequence shown here is derived from an EMBL/GenBank/DDBJ whole genome shotgun (WGS) entry which is preliminary data.</text>
</comment>
<dbReference type="InterPro" id="IPR001789">
    <property type="entry name" value="Sig_transdc_resp-reg_receiver"/>
</dbReference>
<dbReference type="PROSITE" id="PS51755">
    <property type="entry name" value="OMPR_PHOB"/>
    <property type="match status" value="1"/>
</dbReference>
<keyword evidence="7" id="KW-0804">Transcription</keyword>
<feature type="domain" description="Response regulatory" evidence="10">
    <location>
        <begin position="3"/>
        <end position="116"/>
    </location>
</feature>
<dbReference type="InterPro" id="IPR039420">
    <property type="entry name" value="WalR-like"/>
</dbReference>
<dbReference type="SMART" id="SM00862">
    <property type="entry name" value="Trans_reg_C"/>
    <property type="match status" value="1"/>
</dbReference>